<dbReference type="PANTHER" id="PTHR43133:SF8">
    <property type="entry name" value="RNA POLYMERASE SIGMA FACTOR HI_1459-RELATED"/>
    <property type="match status" value="1"/>
</dbReference>
<keyword evidence="3" id="KW-0731">Sigma factor</keyword>
<keyword evidence="4" id="KW-0238">DNA-binding</keyword>
<evidence type="ECO:0000256" key="3">
    <source>
        <dbReference type="ARBA" id="ARBA00023082"/>
    </source>
</evidence>
<evidence type="ECO:0000313" key="8">
    <source>
        <dbReference type="EMBL" id="SEP93126.1"/>
    </source>
</evidence>
<evidence type="ECO:0000256" key="5">
    <source>
        <dbReference type="ARBA" id="ARBA00023163"/>
    </source>
</evidence>
<dbReference type="InterPro" id="IPR007627">
    <property type="entry name" value="RNA_pol_sigma70_r2"/>
</dbReference>
<evidence type="ECO:0000259" key="7">
    <source>
        <dbReference type="Pfam" id="PF08281"/>
    </source>
</evidence>
<dbReference type="Gene3D" id="1.10.1740.10">
    <property type="match status" value="1"/>
</dbReference>
<dbReference type="CDD" id="cd06171">
    <property type="entry name" value="Sigma70_r4"/>
    <property type="match status" value="1"/>
</dbReference>
<evidence type="ECO:0000256" key="1">
    <source>
        <dbReference type="ARBA" id="ARBA00010641"/>
    </source>
</evidence>
<dbReference type="GO" id="GO:0003677">
    <property type="term" value="F:DNA binding"/>
    <property type="evidence" value="ECO:0007669"/>
    <property type="project" value="UniProtKB-KW"/>
</dbReference>
<dbReference type="NCBIfam" id="TIGR02937">
    <property type="entry name" value="sigma70-ECF"/>
    <property type="match status" value="1"/>
</dbReference>
<dbReference type="SUPFAM" id="SSF88659">
    <property type="entry name" value="Sigma3 and sigma4 domains of RNA polymerase sigma factors"/>
    <property type="match status" value="1"/>
</dbReference>
<dbReference type="Pfam" id="PF08281">
    <property type="entry name" value="Sigma70_r4_2"/>
    <property type="match status" value="1"/>
</dbReference>
<gene>
    <name evidence="8" type="ORF">SAMN04488000_101708</name>
</gene>
<keyword evidence="2" id="KW-0805">Transcription regulation</keyword>
<dbReference type="InterPro" id="IPR013249">
    <property type="entry name" value="RNA_pol_sigma70_r4_t2"/>
</dbReference>
<evidence type="ECO:0000256" key="4">
    <source>
        <dbReference type="ARBA" id="ARBA00023125"/>
    </source>
</evidence>
<dbReference type="Proteomes" id="UP000199503">
    <property type="component" value="Unassembled WGS sequence"/>
</dbReference>
<dbReference type="STRING" id="65499.SAMN04488000_101708"/>
<dbReference type="Gene3D" id="1.10.10.10">
    <property type="entry name" value="Winged helix-like DNA-binding domain superfamily/Winged helix DNA-binding domain"/>
    <property type="match status" value="1"/>
</dbReference>
<comment type="similarity">
    <text evidence="1">Belongs to the sigma-70 factor family. ECF subfamily.</text>
</comment>
<reference evidence="9" key="1">
    <citation type="submission" date="2016-10" db="EMBL/GenBank/DDBJ databases">
        <authorList>
            <person name="Varghese N."/>
            <person name="Submissions S."/>
        </authorList>
    </citation>
    <scope>NUCLEOTIDE SEQUENCE [LARGE SCALE GENOMIC DNA]</scope>
    <source>
        <strain evidence="9">DSM 44437</strain>
    </source>
</reference>
<evidence type="ECO:0000313" key="9">
    <source>
        <dbReference type="Proteomes" id="UP000199503"/>
    </source>
</evidence>
<keyword evidence="5" id="KW-0804">Transcription</keyword>
<dbReference type="OrthoDB" id="9780326at2"/>
<dbReference type="AlphaFoldDB" id="A0A1H9BVW8"/>
<dbReference type="InterPro" id="IPR036388">
    <property type="entry name" value="WH-like_DNA-bd_sf"/>
</dbReference>
<dbReference type="Pfam" id="PF04542">
    <property type="entry name" value="Sigma70_r2"/>
    <property type="match status" value="1"/>
</dbReference>
<dbReference type="InterPro" id="IPR039425">
    <property type="entry name" value="RNA_pol_sigma-70-like"/>
</dbReference>
<name>A0A1H9BVW8_9PSEU</name>
<dbReference type="GO" id="GO:0006352">
    <property type="term" value="P:DNA-templated transcription initiation"/>
    <property type="evidence" value="ECO:0007669"/>
    <property type="project" value="InterPro"/>
</dbReference>
<protein>
    <submittedName>
        <fullName evidence="8">RNA polymerase sigma-70 factor, ECF subfamily</fullName>
    </submittedName>
</protein>
<evidence type="ECO:0000259" key="6">
    <source>
        <dbReference type="Pfam" id="PF04542"/>
    </source>
</evidence>
<organism evidence="8 9">
    <name type="scientific">Lentzea albida</name>
    <dbReference type="NCBI Taxonomy" id="65499"/>
    <lineage>
        <taxon>Bacteria</taxon>
        <taxon>Bacillati</taxon>
        <taxon>Actinomycetota</taxon>
        <taxon>Actinomycetes</taxon>
        <taxon>Pseudonocardiales</taxon>
        <taxon>Pseudonocardiaceae</taxon>
        <taxon>Lentzea</taxon>
    </lineage>
</organism>
<accession>A0A1H9BVW8</accession>
<dbReference type="InterPro" id="IPR014284">
    <property type="entry name" value="RNA_pol_sigma-70_dom"/>
</dbReference>
<evidence type="ECO:0000256" key="2">
    <source>
        <dbReference type="ARBA" id="ARBA00023015"/>
    </source>
</evidence>
<dbReference type="RefSeq" id="WP_089909195.1">
    <property type="nucleotide sequence ID" value="NZ_FOFV01000001.1"/>
</dbReference>
<proteinExistence type="inferred from homology"/>
<feature type="domain" description="RNA polymerase sigma factor 70 region 4 type 2" evidence="7">
    <location>
        <begin position="132"/>
        <end position="184"/>
    </location>
</feature>
<dbReference type="GO" id="GO:0016987">
    <property type="term" value="F:sigma factor activity"/>
    <property type="evidence" value="ECO:0007669"/>
    <property type="project" value="UniProtKB-KW"/>
</dbReference>
<keyword evidence="9" id="KW-1185">Reference proteome</keyword>
<dbReference type="EMBL" id="FOFV01000001">
    <property type="protein sequence ID" value="SEP93126.1"/>
    <property type="molecule type" value="Genomic_DNA"/>
</dbReference>
<dbReference type="SUPFAM" id="SSF88946">
    <property type="entry name" value="Sigma2 domain of RNA polymerase sigma factors"/>
    <property type="match status" value="1"/>
</dbReference>
<dbReference type="PANTHER" id="PTHR43133">
    <property type="entry name" value="RNA POLYMERASE ECF-TYPE SIGMA FACTO"/>
    <property type="match status" value="1"/>
</dbReference>
<sequence length="195" mass="21837">MRRIHREPKWGSRCREGITDDAVARAIAGDQAAYGELVARYTALAHRTAYLLGAGADAGDVVQEAFVKAYRKLHTFKQGLDFKPWLLKIVANETKNLHRGRRRRNLVELRLATITETVDHDDPGTLVDDSRAKLLKAVQGLSEPDRQVVTCRYLLDLSEAETAQTLGLAKGTVKSRLSRALARLRPMLEEVAHDR</sequence>
<dbReference type="InterPro" id="IPR013325">
    <property type="entry name" value="RNA_pol_sigma_r2"/>
</dbReference>
<feature type="domain" description="RNA polymerase sigma-70 region 2" evidence="6">
    <location>
        <begin position="37"/>
        <end position="104"/>
    </location>
</feature>
<dbReference type="InterPro" id="IPR013324">
    <property type="entry name" value="RNA_pol_sigma_r3/r4-like"/>
</dbReference>